<accession>A0A9W7CKT4</accession>
<dbReference type="Proteomes" id="UP001165083">
    <property type="component" value="Unassembled WGS sequence"/>
</dbReference>
<name>A0A9W7CKT4_9STRA</name>
<gene>
    <name evidence="1" type="ORF">Plil01_001427100</name>
</gene>
<organism evidence="1 2">
    <name type="scientific">Phytophthora lilii</name>
    <dbReference type="NCBI Taxonomy" id="2077276"/>
    <lineage>
        <taxon>Eukaryota</taxon>
        <taxon>Sar</taxon>
        <taxon>Stramenopiles</taxon>
        <taxon>Oomycota</taxon>
        <taxon>Peronosporomycetes</taxon>
        <taxon>Peronosporales</taxon>
        <taxon>Peronosporaceae</taxon>
        <taxon>Phytophthora</taxon>
    </lineage>
</organism>
<evidence type="ECO:0000313" key="2">
    <source>
        <dbReference type="Proteomes" id="UP001165083"/>
    </source>
</evidence>
<proteinExistence type="predicted"/>
<sequence>MNRPGRFLAQRQLAARLKSEAEQTRFREEINSRTNLMQDFYRLVQERVGNLPVTDPAIDGLGVKPYQQKRIWLDPSDAEIFATYIRELDGIYAKTDETLRSWRMDSTEEKWDAPSEEWDDDVGSRYLRYRGKITIPFHYKDICQYRWLAAHLFHRQQSRELYDDVEDPSNTLALKYRVTTRLNSGEFASALQRIVIRRYTEDDRMLIVWRLFTEGEGVFDGIAFR</sequence>
<keyword evidence="2" id="KW-1185">Reference proteome</keyword>
<dbReference type="OrthoDB" id="97413at2759"/>
<dbReference type="EMBL" id="BSXW01001083">
    <property type="protein sequence ID" value="GMF33505.1"/>
    <property type="molecule type" value="Genomic_DNA"/>
</dbReference>
<comment type="caution">
    <text evidence="1">The sequence shown here is derived from an EMBL/GenBank/DDBJ whole genome shotgun (WGS) entry which is preliminary data.</text>
</comment>
<evidence type="ECO:0000313" key="1">
    <source>
        <dbReference type="EMBL" id="GMF33505.1"/>
    </source>
</evidence>
<reference evidence="1" key="1">
    <citation type="submission" date="2023-04" db="EMBL/GenBank/DDBJ databases">
        <title>Phytophthora lilii NBRC 32176.</title>
        <authorList>
            <person name="Ichikawa N."/>
            <person name="Sato H."/>
            <person name="Tonouchi N."/>
        </authorList>
    </citation>
    <scope>NUCLEOTIDE SEQUENCE</scope>
    <source>
        <strain evidence="1">NBRC 32176</strain>
    </source>
</reference>
<protein>
    <submittedName>
        <fullName evidence="1">Unnamed protein product</fullName>
    </submittedName>
</protein>
<dbReference type="AlphaFoldDB" id="A0A9W7CKT4"/>